<dbReference type="AlphaFoldDB" id="A0AAD6DUC6"/>
<dbReference type="SUPFAM" id="SSF52266">
    <property type="entry name" value="SGNH hydrolase"/>
    <property type="match status" value="1"/>
</dbReference>
<sequence length="159" mass="18022">MPLGGFITYSSESSDGNRIIKEILMSDGYIVDMRNDNEDRRGFRIEQVANKAKRSVPMFLPTLFTVNIGLTDCVQYFEIETAGKRRILLVNEEFRELAKAKEVEGRQIIIVDMHGPDGPQISDLADGTHPNDVGYAKMVTIWRRGIHEAVQKDIIQEPL</sequence>
<keyword evidence="2" id="KW-1185">Reference proteome</keyword>
<dbReference type="InterPro" id="IPR051532">
    <property type="entry name" value="Ester_Hydrolysis_Enzymes"/>
</dbReference>
<dbReference type="RefSeq" id="XP_056750016.1">
    <property type="nucleotide sequence ID" value="XM_056901348.1"/>
</dbReference>
<accession>A0AAD6DUC6</accession>
<dbReference type="PANTHER" id="PTHR30383">
    <property type="entry name" value="THIOESTERASE 1/PROTEASE 1/LYSOPHOSPHOLIPASE L1"/>
    <property type="match status" value="1"/>
</dbReference>
<dbReference type="PANTHER" id="PTHR30383:SF31">
    <property type="entry name" value="SGNH HYDROLASE-TYPE ESTERASE DOMAIN-CONTAINING PROTEIN-RELATED"/>
    <property type="match status" value="1"/>
</dbReference>
<protein>
    <submittedName>
        <fullName evidence="1">Lipase GDSL</fullName>
    </submittedName>
</protein>
<dbReference type="InterPro" id="IPR036514">
    <property type="entry name" value="SGNH_hydro_sf"/>
</dbReference>
<evidence type="ECO:0000313" key="1">
    <source>
        <dbReference type="EMBL" id="KAJ5593390.1"/>
    </source>
</evidence>
<dbReference type="Proteomes" id="UP001213799">
    <property type="component" value="Unassembled WGS sequence"/>
</dbReference>
<evidence type="ECO:0000313" key="2">
    <source>
        <dbReference type="Proteomes" id="UP001213799"/>
    </source>
</evidence>
<proteinExistence type="predicted"/>
<reference evidence="1" key="2">
    <citation type="submission" date="2023-01" db="EMBL/GenBank/DDBJ databases">
        <authorList>
            <person name="Petersen C."/>
        </authorList>
    </citation>
    <scope>NUCLEOTIDE SEQUENCE</scope>
    <source>
        <strain evidence="1">IBT 12815</strain>
    </source>
</reference>
<dbReference type="Gene3D" id="3.40.50.1110">
    <property type="entry name" value="SGNH hydrolase"/>
    <property type="match status" value="1"/>
</dbReference>
<dbReference type="GeneID" id="81591590"/>
<dbReference type="GO" id="GO:0004622">
    <property type="term" value="F:phosphatidylcholine lysophospholipase activity"/>
    <property type="evidence" value="ECO:0007669"/>
    <property type="project" value="TreeGrafter"/>
</dbReference>
<reference evidence="1" key="1">
    <citation type="journal article" date="2023" name="IMA Fungus">
        <title>Comparative genomic study of the Penicillium genus elucidates a diverse pangenome and 15 lateral gene transfer events.</title>
        <authorList>
            <person name="Petersen C."/>
            <person name="Sorensen T."/>
            <person name="Nielsen M.R."/>
            <person name="Sondergaard T.E."/>
            <person name="Sorensen J.L."/>
            <person name="Fitzpatrick D.A."/>
            <person name="Frisvad J.C."/>
            <person name="Nielsen K.L."/>
        </authorList>
    </citation>
    <scope>NUCLEOTIDE SEQUENCE</scope>
    <source>
        <strain evidence="1">IBT 12815</strain>
    </source>
</reference>
<organism evidence="1 2">
    <name type="scientific">Penicillium hordei</name>
    <dbReference type="NCBI Taxonomy" id="40994"/>
    <lineage>
        <taxon>Eukaryota</taxon>
        <taxon>Fungi</taxon>
        <taxon>Dikarya</taxon>
        <taxon>Ascomycota</taxon>
        <taxon>Pezizomycotina</taxon>
        <taxon>Eurotiomycetes</taxon>
        <taxon>Eurotiomycetidae</taxon>
        <taxon>Eurotiales</taxon>
        <taxon>Aspergillaceae</taxon>
        <taxon>Penicillium</taxon>
    </lineage>
</organism>
<dbReference type="EMBL" id="JAQJAE010000005">
    <property type="protein sequence ID" value="KAJ5593390.1"/>
    <property type="molecule type" value="Genomic_DNA"/>
</dbReference>
<comment type="caution">
    <text evidence="1">The sequence shown here is derived from an EMBL/GenBank/DDBJ whole genome shotgun (WGS) entry which is preliminary data.</text>
</comment>
<gene>
    <name evidence="1" type="ORF">N7537_010294</name>
</gene>
<name>A0AAD6DUC6_9EURO</name>